<dbReference type="Gene3D" id="3.30.530.20">
    <property type="match status" value="1"/>
</dbReference>
<dbReference type="SUPFAM" id="SSF55961">
    <property type="entry name" value="Bet v1-like"/>
    <property type="match status" value="1"/>
</dbReference>
<feature type="domain" description="Activator of Hsp90 ATPase homologue 1/2-like C-terminal" evidence="2">
    <location>
        <begin position="13"/>
        <end position="137"/>
    </location>
</feature>
<organism evidence="3 4">
    <name type="scientific">Aquimarina mytili</name>
    <dbReference type="NCBI Taxonomy" id="874423"/>
    <lineage>
        <taxon>Bacteria</taxon>
        <taxon>Pseudomonadati</taxon>
        <taxon>Bacteroidota</taxon>
        <taxon>Flavobacteriia</taxon>
        <taxon>Flavobacteriales</taxon>
        <taxon>Flavobacteriaceae</taxon>
        <taxon>Aquimarina</taxon>
    </lineage>
</organism>
<dbReference type="InterPro" id="IPR013538">
    <property type="entry name" value="ASHA1/2-like_C"/>
</dbReference>
<dbReference type="Pfam" id="PF08327">
    <property type="entry name" value="AHSA1"/>
    <property type="match status" value="1"/>
</dbReference>
<accession>A0A937DBK4</accession>
<name>A0A937DBK4_9FLAO</name>
<evidence type="ECO:0000313" key="4">
    <source>
        <dbReference type="Proteomes" id="UP000651057"/>
    </source>
</evidence>
<proteinExistence type="inferred from homology"/>
<reference evidence="3" key="1">
    <citation type="submission" date="2021-01" db="EMBL/GenBank/DDBJ databases">
        <authorList>
            <person name="Zhong Y.L."/>
        </authorList>
    </citation>
    <scope>NUCLEOTIDE SEQUENCE</scope>
    <source>
        <strain evidence="3">KCTC 23302</strain>
    </source>
</reference>
<sequence>MNDVISKEHIFSHPIDKVWSAITKQEEISTWFIKADFKAEPGYKYTFTAPEEQNCTQITGEVKKANPYTLIYTWVVANTDTETTVKWELQKTENGGTKLHLEHSGISNYPGDTAVNMFNSFNGGWDNCVSELKMYLKQMVHAG</sequence>
<dbReference type="RefSeq" id="WP_201924251.1">
    <property type="nucleotide sequence ID" value="NZ_BAABAX010000011.1"/>
</dbReference>
<evidence type="ECO:0000256" key="1">
    <source>
        <dbReference type="ARBA" id="ARBA00006817"/>
    </source>
</evidence>
<dbReference type="InterPro" id="IPR023393">
    <property type="entry name" value="START-like_dom_sf"/>
</dbReference>
<gene>
    <name evidence="3" type="ORF">JJQ60_20010</name>
</gene>
<dbReference type="Proteomes" id="UP000651057">
    <property type="component" value="Unassembled WGS sequence"/>
</dbReference>
<protein>
    <submittedName>
        <fullName evidence="3">SRPBCC domain-containing protein</fullName>
    </submittedName>
</protein>
<dbReference type="AlphaFoldDB" id="A0A937DBK4"/>
<keyword evidence="4" id="KW-1185">Reference proteome</keyword>
<dbReference type="EMBL" id="JAERQJ010000013">
    <property type="protein sequence ID" value="MBL0685827.1"/>
    <property type="molecule type" value="Genomic_DNA"/>
</dbReference>
<dbReference type="CDD" id="cd07814">
    <property type="entry name" value="SRPBCC_CalC_Aha1-like"/>
    <property type="match status" value="1"/>
</dbReference>
<comment type="similarity">
    <text evidence="1">Belongs to the AHA1 family.</text>
</comment>
<evidence type="ECO:0000313" key="3">
    <source>
        <dbReference type="EMBL" id="MBL0685827.1"/>
    </source>
</evidence>
<comment type="caution">
    <text evidence="3">The sequence shown here is derived from an EMBL/GenBank/DDBJ whole genome shotgun (WGS) entry which is preliminary data.</text>
</comment>
<evidence type="ECO:0000259" key="2">
    <source>
        <dbReference type="Pfam" id="PF08327"/>
    </source>
</evidence>